<comment type="caution">
    <text evidence="2">The sequence shown here is derived from an EMBL/GenBank/DDBJ whole genome shotgun (WGS) entry which is preliminary data.</text>
</comment>
<dbReference type="EMBL" id="JAUHHV010000007">
    <property type="protein sequence ID" value="KAK1419725.1"/>
    <property type="molecule type" value="Genomic_DNA"/>
</dbReference>
<reference evidence="2" key="1">
    <citation type="journal article" date="2023" name="bioRxiv">
        <title>Improved chromosome-level genome assembly for marigold (Tagetes erecta).</title>
        <authorList>
            <person name="Jiang F."/>
            <person name="Yuan L."/>
            <person name="Wang S."/>
            <person name="Wang H."/>
            <person name="Xu D."/>
            <person name="Wang A."/>
            <person name="Fan W."/>
        </authorList>
    </citation>
    <scope>NUCLEOTIDE SEQUENCE</scope>
    <source>
        <strain evidence="2">WSJ</strain>
        <tissue evidence="2">Leaf</tissue>
    </source>
</reference>
<evidence type="ECO:0000313" key="2">
    <source>
        <dbReference type="EMBL" id="KAK1419725.1"/>
    </source>
</evidence>
<dbReference type="AlphaFoldDB" id="A0AAD8KHJ7"/>
<proteinExistence type="predicted"/>
<organism evidence="2 3">
    <name type="scientific">Tagetes erecta</name>
    <name type="common">African marigold</name>
    <dbReference type="NCBI Taxonomy" id="13708"/>
    <lineage>
        <taxon>Eukaryota</taxon>
        <taxon>Viridiplantae</taxon>
        <taxon>Streptophyta</taxon>
        <taxon>Embryophyta</taxon>
        <taxon>Tracheophyta</taxon>
        <taxon>Spermatophyta</taxon>
        <taxon>Magnoliopsida</taxon>
        <taxon>eudicotyledons</taxon>
        <taxon>Gunneridae</taxon>
        <taxon>Pentapetalae</taxon>
        <taxon>asterids</taxon>
        <taxon>campanulids</taxon>
        <taxon>Asterales</taxon>
        <taxon>Asteraceae</taxon>
        <taxon>Asteroideae</taxon>
        <taxon>Heliantheae alliance</taxon>
        <taxon>Tageteae</taxon>
        <taxon>Tagetes</taxon>
    </lineage>
</organism>
<feature type="transmembrane region" description="Helical" evidence="1">
    <location>
        <begin position="6"/>
        <end position="30"/>
    </location>
</feature>
<dbReference type="Proteomes" id="UP001229421">
    <property type="component" value="Unassembled WGS sequence"/>
</dbReference>
<keyword evidence="1" id="KW-0472">Membrane</keyword>
<keyword evidence="1" id="KW-0812">Transmembrane</keyword>
<gene>
    <name evidence="2" type="ORF">QVD17_29011</name>
</gene>
<name>A0AAD8KHJ7_TARER</name>
<evidence type="ECO:0000313" key="3">
    <source>
        <dbReference type="Proteomes" id="UP001229421"/>
    </source>
</evidence>
<protein>
    <submittedName>
        <fullName evidence="2">Uncharacterized protein</fullName>
    </submittedName>
</protein>
<evidence type="ECO:0000256" key="1">
    <source>
        <dbReference type="SAM" id="Phobius"/>
    </source>
</evidence>
<sequence length="109" mass="12282">MIRFLFVFFVFEFGIVGATFGAIAGTLIGWSNNKSKLKESIIIGTASGTVMSYKLVKAIYDYLHSDDDELVFVVRLVKLIAGDLGKILHYDEQKIMGFNKVPMPRCLIW</sequence>
<accession>A0AAD8KHJ7</accession>
<keyword evidence="1" id="KW-1133">Transmembrane helix</keyword>
<keyword evidence="3" id="KW-1185">Reference proteome</keyword>